<evidence type="ECO:0000313" key="4">
    <source>
        <dbReference type="Proteomes" id="UP001165122"/>
    </source>
</evidence>
<name>A0A9W7AMJ0_9STRA</name>
<protein>
    <submittedName>
        <fullName evidence="3">Uncharacterized protein</fullName>
    </submittedName>
</protein>
<evidence type="ECO:0000256" key="2">
    <source>
        <dbReference type="SAM" id="Phobius"/>
    </source>
</evidence>
<feature type="transmembrane region" description="Helical" evidence="2">
    <location>
        <begin position="499"/>
        <end position="519"/>
    </location>
</feature>
<proteinExistence type="predicted"/>
<evidence type="ECO:0000313" key="3">
    <source>
        <dbReference type="EMBL" id="GMH72630.1"/>
    </source>
</evidence>
<feature type="transmembrane region" description="Helical" evidence="2">
    <location>
        <begin position="417"/>
        <end position="437"/>
    </location>
</feature>
<keyword evidence="2" id="KW-1133">Transmembrane helix</keyword>
<feature type="transmembrane region" description="Helical" evidence="2">
    <location>
        <begin position="393"/>
        <end position="411"/>
    </location>
</feature>
<feature type="transmembrane region" description="Helical" evidence="2">
    <location>
        <begin position="458"/>
        <end position="479"/>
    </location>
</feature>
<keyword evidence="2" id="KW-0472">Membrane</keyword>
<feature type="transmembrane region" description="Helical" evidence="2">
    <location>
        <begin position="184"/>
        <end position="206"/>
    </location>
</feature>
<organism evidence="3 4">
    <name type="scientific">Triparma laevis f. longispina</name>
    <dbReference type="NCBI Taxonomy" id="1714387"/>
    <lineage>
        <taxon>Eukaryota</taxon>
        <taxon>Sar</taxon>
        <taxon>Stramenopiles</taxon>
        <taxon>Ochrophyta</taxon>
        <taxon>Bolidophyceae</taxon>
        <taxon>Parmales</taxon>
        <taxon>Triparmaceae</taxon>
        <taxon>Triparma</taxon>
    </lineage>
</organism>
<sequence length="660" mass="75259">MVSKVAPNALEPEPSPQSTPQSQRDTSNEGHYFNSPNGGVSGRASANMESDSGKWESQDSGRISSASSPSRRISTRVKYKQLNPHQASLIFMGELLKKRRSPTELPICKMPLSKVKQPDLVKCARGFKYLVKANSEEEAIHMLIHHYPCMNSLMKENPEEFRSLLNLSSTFLLRNAKRYANFRLVFGALLSTFDMGTDVFMIFLFFGSNQYHYAWATLGTVLFNLFVQLLLVFFQNRKKPFKTTLTEMFLVLTILKPGVDTYRVVSDLEQGKDTLMDYKTEWAFMKGTELFTEAIPGTLIQMYAYLGGTDQSSAALFSLVSSVATAAFTSTIISYDMDMDAMSRRAFPKFFGYIPSETKAKIFTTIFIFFISGGQLILKAFACSLCAISSKSFLIGFLAAEMLLFIIYKSARKDLRYWLPIYGAPSYILSFSLRVIVKFIVDFTGCLQFRHPSEMGGAYFAFNYFLTPLSALYMATRYLEYVEVEENMEKLTMVLSEESVYTFIGAVWSVQLLAVGLFFSSIPREYVKTFYSLKSGWQFSIDTFVDNVDDHDEEAGEDEYNRDEFRIMVFADNKYRWTSIEAEVRSWTNTMIPIWNETQPEWWNDQKKSLIPDWIVDDGRVLLTIRGHGVQALQRRGSWVPGVEERSGGKERSVNRLAVN</sequence>
<reference evidence="4" key="1">
    <citation type="journal article" date="2023" name="Commun. Biol.">
        <title>Genome analysis of Parmales, the sister group of diatoms, reveals the evolutionary specialization of diatoms from phago-mixotrophs to photoautotrophs.</title>
        <authorList>
            <person name="Ban H."/>
            <person name="Sato S."/>
            <person name="Yoshikawa S."/>
            <person name="Yamada K."/>
            <person name="Nakamura Y."/>
            <person name="Ichinomiya M."/>
            <person name="Sato N."/>
            <person name="Blanc-Mathieu R."/>
            <person name="Endo H."/>
            <person name="Kuwata A."/>
            <person name="Ogata H."/>
        </authorList>
    </citation>
    <scope>NUCLEOTIDE SEQUENCE [LARGE SCALE GENOMIC DNA]</scope>
    <source>
        <strain evidence="4">NIES 3700</strain>
    </source>
</reference>
<dbReference type="Proteomes" id="UP001165122">
    <property type="component" value="Unassembled WGS sequence"/>
</dbReference>
<keyword evidence="4" id="KW-1185">Reference proteome</keyword>
<feature type="compositionally biased region" description="Low complexity" evidence="1">
    <location>
        <begin position="60"/>
        <end position="72"/>
    </location>
</feature>
<feature type="transmembrane region" description="Helical" evidence="2">
    <location>
        <begin position="212"/>
        <end position="234"/>
    </location>
</feature>
<dbReference type="OrthoDB" id="10351113at2759"/>
<feature type="region of interest" description="Disordered" evidence="1">
    <location>
        <begin position="1"/>
        <end position="74"/>
    </location>
</feature>
<dbReference type="EMBL" id="BRXW01000657">
    <property type="protein sequence ID" value="GMH72630.1"/>
    <property type="molecule type" value="Genomic_DNA"/>
</dbReference>
<comment type="caution">
    <text evidence="3">The sequence shown here is derived from an EMBL/GenBank/DDBJ whole genome shotgun (WGS) entry which is preliminary data.</text>
</comment>
<keyword evidence="2" id="KW-0812">Transmembrane</keyword>
<feature type="transmembrane region" description="Helical" evidence="2">
    <location>
        <begin position="314"/>
        <end position="335"/>
    </location>
</feature>
<accession>A0A9W7AMJ0</accession>
<gene>
    <name evidence="3" type="ORF">TrLO_g3538</name>
</gene>
<dbReference type="AlphaFoldDB" id="A0A9W7AMJ0"/>
<evidence type="ECO:0000256" key="1">
    <source>
        <dbReference type="SAM" id="MobiDB-lite"/>
    </source>
</evidence>